<feature type="transmembrane region" description="Helical" evidence="1">
    <location>
        <begin position="122"/>
        <end position="147"/>
    </location>
</feature>
<dbReference type="Pfam" id="PF20152">
    <property type="entry name" value="DUF6534"/>
    <property type="match status" value="1"/>
</dbReference>
<keyword evidence="1" id="KW-1133">Transmembrane helix</keyword>
<dbReference type="EMBL" id="WHUW01000016">
    <property type="protein sequence ID" value="KAF8438565.1"/>
    <property type="molecule type" value="Genomic_DNA"/>
</dbReference>
<name>A0AAD4BS48_BOLED</name>
<evidence type="ECO:0000256" key="1">
    <source>
        <dbReference type="SAM" id="Phobius"/>
    </source>
</evidence>
<keyword evidence="4" id="KW-1185">Reference proteome</keyword>
<reference evidence="3" key="2">
    <citation type="journal article" date="2020" name="Nat. Commun.">
        <title>Large-scale genome sequencing of mycorrhizal fungi provides insights into the early evolution of symbiotic traits.</title>
        <authorList>
            <person name="Miyauchi S."/>
            <person name="Kiss E."/>
            <person name="Kuo A."/>
            <person name="Drula E."/>
            <person name="Kohler A."/>
            <person name="Sanchez-Garcia M."/>
            <person name="Morin E."/>
            <person name="Andreopoulos B."/>
            <person name="Barry K.W."/>
            <person name="Bonito G."/>
            <person name="Buee M."/>
            <person name="Carver A."/>
            <person name="Chen C."/>
            <person name="Cichocki N."/>
            <person name="Clum A."/>
            <person name="Culley D."/>
            <person name="Crous P.W."/>
            <person name="Fauchery L."/>
            <person name="Girlanda M."/>
            <person name="Hayes R.D."/>
            <person name="Keri Z."/>
            <person name="LaButti K."/>
            <person name="Lipzen A."/>
            <person name="Lombard V."/>
            <person name="Magnuson J."/>
            <person name="Maillard F."/>
            <person name="Murat C."/>
            <person name="Nolan M."/>
            <person name="Ohm R.A."/>
            <person name="Pangilinan J."/>
            <person name="Pereira M.F."/>
            <person name="Perotto S."/>
            <person name="Peter M."/>
            <person name="Pfister S."/>
            <person name="Riley R."/>
            <person name="Sitrit Y."/>
            <person name="Stielow J.B."/>
            <person name="Szollosi G."/>
            <person name="Zifcakova L."/>
            <person name="Stursova M."/>
            <person name="Spatafora J.W."/>
            <person name="Tedersoo L."/>
            <person name="Vaario L.M."/>
            <person name="Yamada A."/>
            <person name="Yan M."/>
            <person name="Wang P."/>
            <person name="Xu J."/>
            <person name="Bruns T."/>
            <person name="Baldrian P."/>
            <person name="Vilgalys R."/>
            <person name="Dunand C."/>
            <person name="Henrissat B."/>
            <person name="Grigoriev I.V."/>
            <person name="Hibbett D."/>
            <person name="Nagy L.G."/>
            <person name="Martin F.M."/>
        </authorList>
    </citation>
    <scope>NUCLEOTIDE SEQUENCE</scope>
    <source>
        <strain evidence="3">BED1</strain>
    </source>
</reference>
<accession>A0AAD4BS48</accession>
<feature type="domain" description="DUF6534" evidence="2">
    <location>
        <begin position="167"/>
        <end position="277"/>
    </location>
</feature>
<feature type="transmembrane region" description="Helical" evidence="1">
    <location>
        <begin position="15"/>
        <end position="37"/>
    </location>
</feature>
<protein>
    <recommendedName>
        <fullName evidence="2">DUF6534 domain-containing protein</fullName>
    </recommendedName>
</protein>
<evidence type="ECO:0000313" key="4">
    <source>
        <dbReference type="Proteomes" id="UP001194468"/>
    </source>
</evidence>
<feature type="transmembrane region" description="Helical" evidence="1">
    <location>
        <begin position="202"/>
        <end position="223"/>
    </location>
</feature>
<feature type="transmembrane region" description="Helical" evidence="1">
    <location>
        <begin position="49"/>
        <end position="73"/>
    </location>
</feature>
<dbReference type="PANTHER" id="PTHR40465">
    <property type="entry name" value="CHROMOSOME 1, WHOLE GENOME SHOTGUN SEQUENCE"/>
    <property type="match status" value="1"/>
</dbReference>
<sequence>MRSTVPFQLEWGPGLIGLTVAIAFYGVGVCQFAFYLWAFPHDMVQLKSLVSIVFILETVQTSGLILAFHHLLIHCRLNDSPECTTYLSASLLVVICLSFCITFTVQCFYAHRVWIISGRNRVITSVVFLFAAAQLVLGLLFTAGMIHTPTFQLLATLKFSPLAAVTSAVCDALIMGSVMYYLRPARTGVNRRDNYIKRLNIIFVQMGLLSFINALAVAIMYYIQDHGTSQFLTGGPGFILSKSELAIIVHDCLSPDSLRLSTAYVNSMLSVLNARKSIREERKARAERAIEIPTIPTIY</sequence>
<gene>
    <name evidence="3" type="ORF">L210DRAFT_3646835</name>
</gene>
<evidence type="ECO:0000313" key="3">
    <source>
        <dbReference type="EMBL" id="KAF8438565.1"/>
    </source>
</evidence>
<dbReference type="PANTHER" id="PTHR40465:SF1">
    <property type="entry name" value="DUF6534 DOMAIN-CONTAINING PROTEIN"/>
    <property type="match status" value="1"/>
</dbReference>
<dbReference type="Proteomes" id="UP001194468">
    <property type="component" value="Unassembled WGS sequence"/>
</dbReference>
<dbReference type="AlphaFoldDB" id="A0AAD4BS48"/>
<keyword evidence="1" id="KW-0472">Membrane</keyword>
<dbReference type="InterPro" id="IPR045339">
    <property type="entry name" value="DUF6534"/>
</dbReference>
<feature type="transmembrane region" description="Helical" evidence="1">
    <location>
        <begin position="159"/>
        <end position="182"/>
    </location>
</feature>
<feature type="transmembrane region" description="Helical" evidence="1">
    <location>
        <begin position="85"/>
        <end position="110"/>
    </location>
</feature>
<proteinExistence type="predicted"/>
<reference evidence="3" key="1">
    <citation type="submission" date="2019-10" db="EMBL/GenBank/DDBJ databases">
        <authorList>
            <consortium name="DOE Joint Genome Institute"/>
            <person name="Kuo A."/>
            <person name="Miyauchi S."/>
            <person name="Kiss E."/>
            <person name="Drula E."/>
            <person name="Kohler A."/>
            <person name="Sanchez-Garcia M."/>
            <person name="Andreopoulos B."/>
            <person name="Barry K.W."/>
            <person name="Bonito G."/>
            <person name="Buee M."/>
            <person name="Carver A."/>
            <person name="Chen C."/>
            <person name="Cichocki N."/>
            <person name="Clum A."/>
            <person name="Culley D."/>
            <person name="Crous P.W."/>
            <person name="Fauchery L."/>
            <person name="Girlanda M."/>
            <person name="Hayes R."/>
            <person name="Keri Z."/>
            <person name="LaButti K."/>
            <person name="Lipzen A."/>
            <person name="Lombard V."/>
            <person name="Magnuson J."/>
            <person name="Maillard F."/>
            <person name="Morin E."/>
            <person name="Murat C."/>
            <person name="Nolan M."/>
            <person name="Ohm R."/>
            <person name="Pangilinan J."/>
            <person name="Pereira M."/>
            <person name="Perotto S."/>
            <person name="Peter M."/>
            <person name="Riley R."/>
            <person name="Sitrit Y."/>
            <person name="Stielow B."/>
            <person name="Szollosi G."/>
            <person name="Zifcakova L."/>
            <person name="Stursova M."/>
            <person name="Spatafora J.W."/>
            <person name="Tedersoo L."/>
            <person name="Vaario L.-M."/>
            <person name="Yamada A."/>
            <person name="Yan M."/>
            <person name="Wang P."/>
            <person name="Xu J."/>
            <person name="Bruns T."/>
            <person name="Baldrian P."/>
            <person name="Vilgalys R."/>
            <person name="Henrissat B."/>
            <person name="Grigoriev I.V."/>
            <person name="Hibbett D."/>
            <person name="Nagy L.G."/>
            <person name="Martin F.M."/>
        </authorList>
    </citation>
    <scope>NUCLEOTIDE SEQUENCE</scope>
    <source>
        <strain evidence="3">BED1</strain>
    </source>
</reference>
<comment type="caution">
    <text evidence="3">The sequence shown here is derived from an EMBL/GenBank/DDBJ whole genome shotgun (WGS) entry which is preliminary data.</text>
</comment>
<organism evidence="3 4">
    <name type="scientific">Boletus edulis BED1</name>
    <dbReference type="NCBI Taxonomy" id="1328754"/>
    <lineage>
        <taxon>Eukaryota</taxon>
        <taxon>Fungi</taxon>
        <taxon>Dikarya</taxon>
        <taxon>Basidiomycota</taxon>
        <taxon>Agaricomycotina</taxon>
        <taxon>Agaricomycetes</taxon>
        <taxon>Agaricomycetidae</taxon>
        <taxon>Boletales</taxon>
        <taxon>Boletineae</taxon>
        <taxon>Boletaceae</taxon>
        <taxon>Boletoideae</taxon>
        <taxon>Boletus</taxon>
    </lineage>
</organism>
<evidence type="ECO:0000259" key="2">
    <source>
        <dbReference type="Pfam" id="PF20152"/>
    </source>
</evidence>
<keyword evidence="1" id="KW-0812">Transmembrane</keyword>